<sequence length="419" mass="48426">MNQFTLEARHKSVLIGAVILGVLCLGLTFLFYDDELHSRFWSNYLHNTVFFTGIAFVSLFVLAAFTTAYAGWHTVFKRIWEAYAFFLIPGLVLFLVIIAGIWGHFHHLYHWTNEADVATDRIMLGKSGFLNKYWYTFGTIIIMGTWIFFANKLRSISVEEDLHGTTDYAFHRRIRRWSAAFLPIAGFTSAALIWQWVMSVDAHWYSTLFAWYATASWFVAAMALTIMTLIFLKSRGYYQNVTDEHLHDLGKYMFAFSVFWTYLWFSQYMLIWYGNNGEETIYFRTRLDEYRVLFFGNLLLNFATPFLVLMRNDTKRKFGTLVFASVICFFGHWWDFFLMIKPGVLHTTHEALAHGAEAAADAAHHGGFTAGFTIPGLLEVGTMLGFLGGFLWFALSRLEKAPLTPSNDPYIEESLHHHV</sequence>
<comment type="caution">
    <text evidence="2">The sequence shown here is derived from an EMBL/GenBank/DDBJ whole genome shotgun (WGS) entry which is preliminary data.</text>
</comment>
<feature type="transmembrane region" description="Helical" evidence="1">
    <location>
        <begin position="133"/>
        <end position="150"/>
    </location>
</feature>
<evidence type="ECO:0000256" key="1">
    <source>
        <dbReference type="SAM" id="Phobius"/>
    </source>
</evidence>
<keyword evidence="1" id="KW-0812">Transmembrane</keyword>
<evidence type="ECO:0000313" key="2">
    <source>
        <dbReference type="EMBL" id="PHN05005.1"/>
    </source>
</evidence>
<feature type="transmembrane region" description="Helical" evidence="1">
    <location>
        <begin position="177"/>
        <end position="197"/>
    </location>
</feature>
<feature type="transmembrane region" description="Helical" evidence="1">
    <location>
        <begin position="12"/>
        <end position="32"/>
    </location>
</feature>
<gene>
    <name evidence="2" type="ORF">CRP01_18425</name>
</gene>
<dbReference type="RefSeq" id="WP_099151552.1">
    <property type="nucleotide sequence ID" value="NZ_PDUD01000023.1"/>
</dbReference>
<keyword evidence="1" id="KW-0472">Membrane</keyword>
<protein>
    <recommendedName>
        <fullName evidence="4">Quinol:cytochrome C oxidoreductase</fullName>
    </recommendedName>
</protein>
<feature type="transmembrane region" description="Helical" evidence="1">
    <location>
        <begin position="82"/>
        <end position="105"/>
    </location>
</feature>
<keyword evidence="1" id="KW-1133">Transmembrane helix</keyword>
<dbReference type="Proteomes" id="UP000223913">
    <property type="component" value="Unassembled WGS sequence"/>
</dbReference>
<evidence type="ECO:0008006" key="4">
    <source>
        <dbReference type="Google" id="ProtNLM"/>
    </source>
</evidence>
<dbReference type="EMBL" id="PDUD01000023">
    <property type="protein sequence ID" value="PHN05005.1"/>
    <property type="molecule type" value="Genomic_DNA"/>
</dbReference>
<feature type="transmembrane region" description="Helical" evidence="1">
    <location>
        <begin position="292"/>
        <end position="309"/>
    </location>
</feature>
<organism evidence="2 3">
    <name type="scientific">Flavilitoribacter nigricans (strain ATCC 23147 / DSM 23189 / NBRC 102662 / NCIMB 1420 / SS-2)</name>
    <name type="common">Lewinella nigricans</name>
    <dbReference type="NCBI Taxonomy" id="1122177"/>
    <lineage>
        <taxon>Bacteria</taxon>
        <taxon>Pseudomonadati</taxon>
        <taxon>Bacteroidota</taxon>
        <taxon>Saprospiria</taxon>
        <taxon>Saprospirales</taxon>
        <taxon>Lewinellaceae</taxon>
        <taxon>Flavilitoribacter</taxon>
    </lineage>
</organism>
<dbReference type="PANTHER" id="PTHR43044">
    <property type="match status" value="1"/>
</dbReference>
<dbReference type="AlphaFoldDB" id="A0A2D0N942"/>
<evidence type="ECO:0000313" key="3">
    <source>
        <dbReference type="Proteomes" id="UP000223913"/>
    </source>
</evidence>
<proteinExistence type="predicted"/>
<accession>A0A2D0N942</accession>
<feature type="transmembrane region" description="Helical" evidence="1">
    <location>
        <begin position="44"/>
        <end position="70"/>
    </location>
</feature>
<feature type="transmembrane region" description="Helical" evidence="1">
    <location>
        <begin position="321"/>
        <end position="340"/>
    </location>
</feature>
<feature type="transmembrane region" description="Helical" evidence="1">
    <location>
        <begin position="209"/>
        <end position="232"/>
    </location>
</feature>
<dbReference type="OrthoDB" id="140980at2"/>
<reference evidence="2 3" key="1">
    <citation type="submission" date="2017-10" db="EMBL/GenBank/DDBJ databases">
        <title>The draft genome sequence of Lewinella nigricans NBRC 102662.</title>
        <authorList>
            <person name="Wang K."/>
        </authorList>
    </citation>
    <scope>NUCLEOTIDE SEQUENCE [LARGE SCALE GENOMIC DNA]</scope>
    <source>
        <strain evidence="2 3">NBRC 102662</strain>
    </source>
</reference>
<feature type="transmembrane region" description="Helical" evidence="1">
    <location>
        <begin position="252"/>
        <end position="272"/>
    </location>
</feature>
<feature type="transmembrane region" description="Helical" evidence="1">
    <location>
        <begin position="374"/>
        <end position="395"/>
    </location>
</feature>
<keyword evidence="3" id="KW-1185">Reference proteome</keyword>
<dbReference type="PANTHER" id="PTHR43044:SF1">
    <property type="entry name" value="QUINOL:CYTOCHROME C OXIDOREDUCTASE QUINONE-BINDING SUBUNIT 2"/>
    <property type="match status" value="1"/>
</dbReference>
<name>A0A2D0N942_FLAN2</name>